<protein>
    <submittedName>
        <fullName evidence="1">Uncharacterized protein</fullName>
    </submittedName>
</protein>
<proteinExistence type="predicted"/>
<reference evidence="1" key="2">
    <citation type="submission" date="2020-12" db="EMBL/GenBank/DDBJ databases">
        <authorList>
            <person name="Kanost M."/>
        </authorList>
    </citation>
    <scope>NUCLEOTIDE SEQUENCE</scope>
</reference>
<accession>A0A922CS98</accession>
<gene>
    <name evidence="1" type="ORF">O3G_MSEX009794</name>
</gene>
<keyword evidence="2" id="KW-1185">Reference proteome</keyword>
<dbReference type="EMBL" id="JH668514">
    <property type="protein sequence ID" value="KAG6456517.1"/>
    <property type="molecule type" value="Genomic_DNA"/>
</dbReference>
<dbReference type="AlphaFoldDB" id="A0A922CS98"/>
<sequence length="119" mass="13448">MELVSLAGELLQTAAEHAASYRAGQTALRYLDKTLWVLENSARWAVPTPCEYSIQILNIKLNKLLKCRGSGLVATVQGQPLDGHITIKLNPRKKHSKNKVNYQLTLYYRYLTPVCTFMP</sequence>
<evidence type="ECO:0000313" key="2">
    <source>
        <dbReference type="Proteomes" id="UP000791440"/>
    </source>
</evidence>
<reference evidence="1" key="1">
    <citation type="journal article" date="2016" name="Insect Biochem. Mol. Biol.">
        <title>Multifaceted biological insights from a draft genome sequence of the tobacco hornworm moth, Manduca sexta.</title>
        <authorList>
            <person name="Kanost M.R."/>
            <person name="Arrese E.L."/>
            <person name="Cao X."/>
            <person name="Chen Y.R."/>
            <person name="Chellapilla S."/>
            <person name="Goldsmith M.R."/>
            <person name="Grosse-Wilde E."/>
            <person name="Heckel D.G."/>
            <person name="Herndon N."/>
            <person name="Jiang H."/>
            <person name="Papanicolaou A."/>
            <person name="Qu J."/>
            <person name="Soulages J.L."/>
            <person name="Vogel H."/>
            <person name="Walters J."/>
            <person name="Waterhouse R.M."/>
            <person name="Ahn S.J."/>
            <person name="Almeida F.C."/>
            <person name="An C."/>
            <person name="Aqrawi P."/>
            <person name="Bretschneider A."/>
            <person name="Bryant W.B."/>
            <person name="Bucks S."/>
            <person name="Chao H."/>
            <person name="Chevignon G."/>
            <person name="Christen J.M."/>
            <person name="Clarke D.F."/>
            <person name="Dittmer N.T."/>
            <person name="Ferguson L.C.F."/>
            <person name="Garavelou S."/>
            <person name="Gordon K.H.J."/>
            <person name="Gunaratna R.T."/>
            <person name="Han Y."/>
            <person name="Hauser F."/>
            <person name="He Y."/>
            <person name="Heidel-Fischer H."/>
            <person name="Hirsh A."/>
            <person name="Hu Y."/>
            <person name="Jiang H."/>
            <person name="Kalra D."/>
            <person name="Klinner C."/>
            <person name="Konig C."/>
            <person name="Kovar C."/>
            <person name="Kroll A.R."/>
            <person name="Kuwar S.S."/>
            <person name="Lee S.L."/>
            <person name="Lehman R."/>
            <person name="Li K."/>
            <person name="Li Z."/>
            <person name="Liang H."/>
            <person name="Lovelace S."/>
            <person name="Lu Z."/>
            <person name="Mansfield J.H."/>
            <person name="McCulloch K.J."/>
            <person name="Mathew T."/>
            <person name="Morton B."/>
            <person name="Muzny D.M."/>
            <person name="Neunemann D."/>
            <person name="Ongeri F."/>
            <person name="Pauchet Y."/>
            <person name="Pu L.L."/>
            <person name="Pyrousis I."/>
            <person name="Rao X.J."/>
            <person name="Redding A."/>
            <person name="Roesel C."/>
            <person name="Sanchez-Gracia A."/>
            <person name="Schaack S."/>
            <person name="Shukla A."/>
            <person name="Tetreau G."/>
            <person name="Wang Y."/>
            <person name="Xiong G.H."/>
            <person name="Traut W."/>
            <person name="Walsh T.K."/>
            <person name="Worley K.C."/>
            <person name="Wu D."/>
            <person name="Wu W."/>
            <person name="Wu Y.Q."/>
            <person name="Zhang X."/>
            <person name="Zou Z."/>
            <person name="Zucker H."/>
            <person name="Briscoe A.D."/>
            <person name="Burmester T."/>
            <person name="Clem R.J."/>
            <person name="Feyereisen R."/>
            <person name="Grimmelikhuijzen C.J.P."/>
            <person name="Hamodrakas S.J."/>
            <person name="Hansson B.S."/>
            <person name="Huguet E."/>
            <person name="Jermiin L.S."/>
            <person name="Lan Q."/>
            <person name="Lehman H.K."/>
            <person name="Lorenzen M."/>
            <person name="Merzendorfer H."/>
            <person name="Michalopoulos I."/>
            <person name="Morton D.B."/>
            <person name="Muthukrishnan S."/>
            <person name="Oakeshott J.G."/>
            <person name="Palmer W."/>
            <person name="Park Y."/>
            <person name="Passarelli A.L."/>
            <person name="Rozas J."/>
            <person name="Schwartz L.M."/>
            <person name="Smith W."/>
            <person name="Southgate A."/>
            <person name="Vilcinskas A."/>
            <person name="Vogt R."/>
            <person name="Wang P."/>
            <person name="Werren J."/>
            <person name="Yu X.Q."/>
            <person name="Zhou J.J."/>
            <person name="Brown S.J."/>
            <person name="Scherer S.E."/>
            <person name="Richards S."/>
            <person name="Blissard G.W."/>
        </authorList>
    </citation>
    <scope>NUCLEOTIDE SEQUENCE</scope>
</reference>
<comment type="caution">
    <text evidence="1">The sequence shown here is derived from an EMBL/GenBank/DDBJ whole genome shotgun (WGS) entry which is preliminary data.</text>
</comment>
<dbReference type="Proteomes" id="UP000791440">
    <property type="component" value="Unassembled WGS sequence"/>
</dbReference>
<dbReference type="EMBL" id="JH668514">
    <property type="protein sequence ID" value="KAG6456516.1"/>
    <property type="molecule type" value="Genomic_DNA"/>
</dbReference>
<evidence type="ECO:0000313" key="1">
    <source>
        <dbReference type="EMBL" id="KAG6456517.1"/>
    </source>
</evidence>
<name>A0A922CS98_MANSE</name>
<organism evidence="1 2">
    <name type="scientific">Manduca sexta</name>
    <name type="common">Tobacco hawkmoth</name>
    <name type="synonym">Tobacco hornworm</name>
    <dbReference type="NCBI Taxonomy" id="7130"/>
    <lineage>
        <taxon>Eukaryota</taxon>
        <taxon>Metazoa</taxon>
        <taxon>Ecdysozoa</taxon>
        <taxon>Arthropoda</taxon>
        <taxon>Hexapoda</taxon>
        <taxon>Insecta</taxon>
        <taxon>Pterygota</taxon>
        <taxon>Neoptera</taxon>
        <taxon>Endopterygota</taxon>
        <taxon>Lepidoptera</taxon>
        <taxon>Glossata</taxon>
        <taxon>Ditrysia</taxon>
        <taxon>Bombycoidea</taxon>
        <taxon>Sphingidae</taxon>
        <taxon>Sphinginae</taxon>
        <taxon>Sphingini</taxon>
        <taxon>Manduca</taxon>
    </lineage>
</organism>